<accession>A0A2P5GQX5</accession>
<keyword evidence="1" id="KW-1133">Transmembrane helix</keyword>
<sequence>MKHRKLILFTAIIICAFIGYKIYMRAPSESAMVNYAKEAIEKELASPHPVTYSDIIYIERERTDVKVDSIVCGMALTQNARQRFIVYLTYSDTGNHRQLRRSSQFIPEGKDAISVAMRKSTWDKVCKK</sequence>
<proteinExistence type="predicted"/>
<comment type="caution">
    <text evidence="3">The sequence shown here is derived from an EMBL/GenBank/DDBJ whole genome shotgun (WGS) entry which is preliminary data.</text>
</comment>
<evidence type="ECO:0000313" key="4">
    <source>
        <dbReference type="Proteomes" id="UP000237073"/>
    </source>
</evidence>
<name>A0A2P5GQX5_9ENTR</name>
<gene>
    <name evidence="3" type="ORF">CHU32_10175</name>
    <name evidence="2" type="ORF">CHU33_16290</name>
</gene>
<evidence type="ECO:0000313" key="5">
    <source>
        <dbReference type="Proteomes" id="UP000247005"/>
    </source>
</evidence>
<dbReference type="EMBL" id="PQGD01000007">
    <property type="protein sequence ID" value="POP48950.1"/>
    <property type="molecule type" value="Genomic_DNA"/>
</dbReference>
<dbReference type="EMBL" id="PQGE01000014">
    <property type="protein sequence ID" value="POP43435.1"/>
    <property type="molecule type" value="Genomic_DNA"/>
</dbReference>
<keyword evidence="1" id="KW-0472">Membrane</keyword>
<evidence type="ECO:0000313" key="3">
    <source>
        <dbReference type="EMBL" id="POP48950.1"/>
    </source>
</evidence>
<organism evidence="3 5">
    <name type="scientific">Superficieibacter electus</name>
    <dbReference type="NCBI Taxonomy" id="2022662"/>
    <lineage>
        <taxon>Bacteria</taxon>
        <taxon>Pseudomonadati</taxon>
        <taxon>Pseudomonadota</taxon>
        <taxon>Gammaproteobacteria</taxon>
        <taxon>Enterobacterales</taxon>
        <taxon>Enterobacteriaceae</taxon>
        <taxon>Superficieibacter</taxon>
    </lineage>
</organism>
<evidence type="ECO:0000256" key="1">
    <source>
        <dbReference type="SAM" id="Phobius"/>
    </source>
</evidence>
<keyword evidence="4" id="KW-1185">Reference proteome</keyword>
<dbReference type="Proteomes" id="UP000247005">
    <property type="component" value="Unassembled WGS sequence"/>
</dbReference>
<feature type="transmembrane region" description="Helical" evidence="1">
    <location>
        <begin position="6"/>
        <end position="23"/>
    </location>
</feature>
<reference evidence="4 5" key="1">
    <citation type="submission" date="2018-01" db="EMBL/GenBank/DDBJ databases">
        <title>Superficieibacter electus gen. nov., sp. nov., an extended-spectrum beta-lactamase possessing member of the Enterobacteriaceae family, isolated from intensive care unit surfaces.</title>
        <authorList>
            <person name="Potter R.F."/>
            <person name="D'Souza A.W."/>
        </authorList>
    </citation>
    <scope>NUCLEOTIDE SEQUENCE [LARGE SCALE GENOMIC DNA]</scope>
    <source>
        <strain evidence="3 5">BP-1</strain>
        <strain evidence="2 4">BP-2</strain>
    </source>
</reference>
<keyword evidence="1" id="KW-0812">Transmembrane</keyword>
<evidence type="ECO:0000313" key="2">
    <source>
        <dbReference type="EMBL" id="POP43435.1"/>
    </source>
</evidence>
<dbReference type="AlphaFoldDB" id="A0A2P5GQX5"/>
<protein>
    <submittedName>
        <fullName evidence="3">Uncharacterized protein</fullName>
    </submittedName>
</protein>
<dbReference type="Proteomes" id="UP000237073">
    <property type="component" value="Unassembled WGS sequence"/>
</dbReference>